<dbReference type="EMBL" id="SOHH01000056">
    <property type="protein sequence ID" value="TFD79189.1"/>
    <property type="molecule type" value="Genomic_DNA"/>
</dbReference>
<dbReference type="RefSeq" id="WP_134522983.1">
    <property type="nucleotide sequence ID" value="NZ_SOHH01000056.1"/>
</dbReference>
<proteinExistence type="predicted"/>
<evidence type="ECO:0000313" key="1">
    <source>
        <dbReference type="EMBL" id="TFD79189.1"/>
    </source>
</evidence>
<sequence>MNDAVALATADLGIAMGSGTDVAIEASDLTRVRRDLLLCVSQVAARESRYCRGVSKELTATAMNPEVT</sequence>
<dbReference type="InterPro" id="IPR036412">
    <property type="entry name" value="HAD-like_sf"/>
</dbReference>
<gene>
    <name evidence="1" type="ORF">E3T48_06340</name>
</gene>
<organism evidence="1 2">
    <name type="scientific">Cryobacterium fucosi</name>
    <dbReference type="NCBI Taxonomy" id="1259157"/>
    <lineage>
        <taxon>Bacteria</taxon>
        <taxon>Bacillati</taxon>
        <taxon>Actinomycetota</taxon>
        <taxon>Actinomycetes</taxon>
        <taxon>Micrococcales</taxon>
        <taxon>Microbacteriaceae</taxon>
        <taxon>Cryobacterium</taxon>
    </lineage>
</organism>
<evidence type="ECO:0000313" key="2">
    <source>
        <dbReference type="Proteomes" id="UP000298313"/>
    </source>
</evidence>
<dbReference type="AlphaFoldDB" id="A0A4V3IVK3"/>
<keyword evidence="2" id="KW-1185">Reference proteome</keyword>
<dbReference type="OrthoDB" id="7059309at2"/>
<protein>
    <submittedName>
        <fullName evidence="1">Uncharacterized protein</fullName>
    </submittedName>
</protein>
<comment type="caution">
    <text evidence="1">The sequence shown here is derived from an EMBL/GenBank/DDBJ whole genome shotgun (WGS) entry which is preliminary data.</text>
</comment>
<dbReference type="SUPFAM" id="SSF56784">
    <property type="entry name" value="HAD-like"/>
    <property type="match status" value="1"/>
</dbReference>
<dbReference type="Proteomes" id="UP000298313">
    <property type="component" value="Unassembled WGS sequence"/>
</dbReference>
<accession>A0A4V3IVK3</accession>
<dbReference type="Gene3D" id="3.40.50.1000">
    <property type="entry name" value="HAD superfamily/HAD-like"/>
    <property type="match status" value="1"/>
</dbReference>
<reference evidence="1 2" key="1">
    <citation type="submission" date="2019-03" db="EMBL/GenBank/DDBJ databases">
        <title>Genomics of glacier-inhabiting Cryobacterium strains.</title>
        <authorList>
            <person name="Liu Q."/>
            <person name="Xin Y.-H."/>
        </authorList>
    </citation>
    <scope>NUCLEOTIDE SEQUENCE [LARGE SCALE GENOMIC DNA]</scope>
    <source>
        <strain evidence="1 2">Hh4</strain>
    </source>
</reference>
<name>A0A4V3IVK3_9MICO</name>
<dbReference type="InterPro" id="IPR023214">
    <property type="entry name" value="HAD_sf"/>
</dbReference>